<proteinExistence type="predicted"/>
<comment type="caution">
    <text evidence="2">The sequence shown here is derived from an EMBL/GenBank/DDBJ whole genome shotgun (WGS) entry which is preliminary data.</text>
</comment>
<gene>
    <name evidence="2" type="ORF">DB44_DI00200</name>
</gene>
<sequence length="277" mass="31518">MEDLMDFNAISHIFNRALALTFTKKKLLLVFCILAMSGVLIVFFRGVSLHAGRWVQLSLTFLPIFICTGILLSAGILLIRIYHDEVKNYEVNYWNILSKSWEVMIGASYFAIPIILSYLLLWILLGVFVLLQEIPVIGEVFGLILSFAPFLINLGTLILCVLSLLVLFFVAPVIALRGIEKGAVFHLTVKRLEQNPFNNIFLIMMSLLPLIFILGLLLLSTWMTGTIFVECQKPIYTILKWFFIMLPFVAFLTPAVIFFFNFAAEAHVLMQKQKDLS</sequence>
<feature type="transmembrane region" description="Helical" evidence="1">
    <location>
        <begin position="150"/>
        <end position="176"/>
    </location>
</feature>
<feature type="transmembrane region" description="Helical" evidence="1">
    <location>
        <begin position="59"/>
        <end position="82"/>
    </location>
</feature>
<feature type="transmembrane region" description="Helical" evidence="1">
    <location>
        <begin position="197"/>
        <end position="221"/>
    </location>
</feature>
<feature type="transmembrane region" description="Helical" evidence="1">
    <location>
        <begin position="241"/>
        <end position="264"/>
    </location>
</feature>
<keyword evidence="1" id="KW-0812">Transmembrane</keyword>
<keyword evidence="1" id="KW-1133">Transmembrane helix</keyword>
<feature type="transmembrane region" description="Helical" evidence="1">
    <location>
        <begin position="27"/>
        <end position="47"/>
    </location>
</feature>
<dbReference type="EMBL" id="JSAN01000081">
    <property type="protein sequence ID" value="KIC71615.1"/>
    <property type="molecule type" value="Genomic_DNA"/>
</dbReference>
<name>A0A0C1JK07_9BACT</name>
<evidence type="ECO:0000313" key="2">
    <source>
        <dbReference type="EMBL" id="KIC71615.1"/>
    </source>
</evidence>
<feature type="transmembrane region" description="Helical" evidence="1">
    <location>
        <begin position="103"/>
        <end position="130"/>
    </location>
</feature>
<dbReference type="Proteomes" id="UP000031465">
    <property type="component" value="Unassembled WGS sequence"/>
</dbReference>
<dbReference type="AlphaFoldDB" id="A0A0C1JK07"/>
<protein>
    <recommendedName>
        <fullName evidence="4">Glycerophosphoryl diester phosphodiesterase membrane domain-containing protein</fullName>
    </recommendedName>
</protein>
<evidence type="ECO:0000313" key="3">
    <source>
        <dbReference type="Proteomes" id="UP000031465"/>
    </source>
</evidence>
<accession>A0A0C1JK07</accession>
<keyword evidence="1" id="KW-0472">Membrane</keyword>
<evidence type="ECO:0008006" key="4">
    <source>
        <dbReference type="Google" id="ProtNLM"/>
    </source>
</evidence>
<reference evidence="2 3" key="1">
    <citation type="journal article" date="2014" name="Mol. Biol. Evol.">
        <title>Massive expansion of Ubiquitination-related gene families within the Chlamydiae.</title>
        <authorList>
            <person name="Domman D."/>
            <person name="Collingro A."/>
            <person name="Lagkouvardos I."/>
            <person name="Gehre L."/>
            <person name="Weinmaier T."/>
            <person name="Rattei T."/>
            <person name="Subtil A."/>
            <person name="Horn M."/>
        </authorList>
    </citation>
    <scope>NUCLEOTIDE SEQUENCE [LARGE SCALE GENOMIC DNA]</scope>
    <source>
        <strain evidence="2 3">EI2</strain>
    </source>
</reference>
<dbReference type="PATRIC" id="fig|362787.3.peg.1312"/>
<organism evidence="2 3">
    <name type="scientific">Candidatus Protochlamydia amoebophila</name>
    <dbReference type="NCBI Taxonomy" id="362787"/>
    <lineage>
        <taxon>Bacteria</taxon>
        <taxon>Pseudomonadati</taxon>
        <taxon>Chlamydiota</taxon>
        <taxon>Chlamydiia</taxon>
        <taxon>Parachlamydiales</taxon>
        <taxon>Parachlamydiaceae</taxon>
        <taxon>Candidatus Protochlamydia</taxon>
    </lineage>
</organism>
<evidence type="ECO:0000256" key="1">
    <source>
        <dbReference type="SAM" id="Phobius"/>
    </source>
</evidence>